<sequence length="342" mass="38283">MSSFFSSEPVWILDTGRVGERAQCERVAEALGLPFRNVPLNPDFTAPARWPDTSGLRLILSFGNAVRAAQALRASCAVRPLVVQIGRPSHVPITDLDLIISLPQDDYPSGPNILKSAWPLNGASLQPLPVIPEEQRTAGTVVLYGAPSRQFYMGHTETQRLLRFATELARANGEPLHLIASPRTPPDLWDYLQAHAKTSGFSLYPFRREDNQFDRLLQTGSRFVVTADSASMLAEAWRTRAPVWLFPLPRRETGMTRAQRTLDALGLRPVRYTLVRRGVLGSGANFAHWHKTLIRGGEIRRADLPLSAEALRWRPSSHRPEEDLLRLRRSILALPGLQKERT</sequence>
<dbReference type="Proteomes" id="UP001526446">
    <property type="component" value="Unassembled WGS sequence"/>
</dbReference>
<dbReference type="Pfam" id="PF06258">
    <property type="entry name" value="Mito_fiss_Elm1"/>
    <property type="match status" value="1"/>
</dbReference>
<comment type="caution">
    <text evidence="1">The sequence shown here is derived from an EMBL/GenBank/DDBJ whole genome shotgun (WGS) entry which is preliminary data.</text>
</comment>
<dbReference type="EMBL" id="JAPIUX010000004">
    <property type="protein sequence ID" value="MCX2561106.1"/>
    <property type="molecule type" value="Genomic_DNA"/>
</dbReference>
<organism evidence="1 2">
    <name type="scientific">Acetobacter farinalis</name>
    <dbReference type="NCBI Taxonomy" id="1260984"/>
    <lineage>
        <taxon>Bacteria</taxon>
        <taxon>Pseudomonadati</taxon>
        <taxon>Pseudomonadota</taxon>
        <taxon>Alphaproteobacteria</taxon>
        <taxon>Acetobacterales</taxon>
        <taxon>Acetobacteraceae</taxon>
        <taxon>Acetobacter</taxon>
    </lineage>
</organism>
<reference evidence="1 2" key="1">
    <citation type="submission" date="2022-11" db="EMBL/GenBank/DDBJ databases">
        <title>Genome sequencing of Acetobacter type strain.</title>
        <authorList>
            <person name="Heo J."/>
            <person name="Lee D."/>
            <person name="Han B.-H."/>
            <person name="Hong S.-B."/>
            <person name="Kwon S.-W."/>
        </authorList>
    </citation>
    <scope>NUCLEOTIDE SEQUENCE [LARGE SCALE GENOMIC DNA]</scope>
    <source>
        <strain evidence="1 2">KACC 21251</strain>
    </source>
</reference>
<name>A0ABT3Q781_9PROT</name>
<dbReference type="RefSeq" id="WP_166121493.1">
    <property type="nucleotide sequence ID" value="NZ_JAPIUX010000004.1"/>
</dbReference>
<accession>A0ABT3Q781</accession>
<evidence type="ECO:0000313" key="1">
    <source>
        <dbReference type="EMBL" id="MCX2561106.1"/>
    </source>
</evidence>
<protein>
    <submittedName>
        <fullName evidence="1">ELM1/GtrOC1 family putative glycosyltransferase</fullName>
    </submittedName>
</protein>
<evidence type="ECO:0000313" key="2">
    <source>
        <dbReference type="Proteomes" id="UP001526446"/>
    </source>
</evidence>
<dbReference type="InterPro" id="IPR009367">
    <property type="entry name" value="Elm1-like"/>
</dbReference>
<gene>
    <name evidence="1" type="ORF">OQ252_06810</name>
</gene>
<keyword evidence="2" id="KW-1185">Reference proteome</keyword>
<proteinExistence type="predicted"/>